<feature type="region of interest" description="Disordered" evidence="1">
    <location>
        <begin position="89"/>
        <end position="132"/>
    </location>
</feature>
<name>A0A3L6DPZ9_MAIZE</name>
<proteinExistence type="predicted"/>
<dbReference type="GO" id="GO:0005783">
    <property type="term" value="C:endoplasmic reticulum"/>
    <property type="evidence" value="ECO:0007669"/>
    <property type="project" value="UniProtKB-ARBA"/>
</dbReference>
<evidence type="ECO:0000313" key="3">
    <source>
        <dbReference type="EMBL" id="PWZ10499.1"/>
    </source>
</evidence>
<feature type="domain" description="J" evidence="2">
    <location>
        <begin position="1"/>
        <end position="84"/>
    </location>
</feature>
<dbReference type="PRINTS" id="PR00625">
    <property type="entry name" value="JDOMAIN"/>
</dbReference>
<evidence type="ECO:0000256" key="1">
    <source>
        <dbReference type="SAM" id="MobiDB-lite"/>
    </source>
</evidence>
<dbReference type="EMBL" id="NCVQ01000009">
    <property type="protein sequence ID" value="PWZ10497.1"/>
    <property type="molecule type" value="Genomic_DNA"/>
</dbReference>
<dbReference type="AlphaFoldDB" id="A0A3L6DPZ9"/>
<dbReference type="Pfam" id="PF00226">
    <property type="entry name" value="DnaJ"/>
    <property type="match status" value="2"/>
</dbReference>
<dbReference type="PANTHER" id="PTHR45181:SF4">
    <property type="entry name" value="HEAT SHOCK PROTEIN DNAJ WITH TETRATRICOPEPTIDE REPEAT-CONTAINING PROTEIN"/>
    <property type="match status" value="1"/>
</dbReference>
<accession>A0A3L6DPZ9</accession>
<dbReference type="PROSITE" id="PS00636">
    <property type="entry name" value="DNAJ_1"/>
    <property type="match status" value="1"/>
</dbReference>
<dbReference type="PANTHER" id="PTHR45181">
    <property type="entry name" value="HEAT SHOCK PROTEIN DNAJ WITH TETRATRICOPEPTIDE REPEAT-CONTAINING PROTEIN"/>
    <property type="match status" value="1"/>
</dbReference>
<dbReference type="SMART" id="SM00271">
    <property type="entry name" value="DnaJ"/>
    <property type="match status" value="1"/>
</dbReference>
<dbReference type="SUPFAM" id="SSF46565">
    <property type="entry name" value="Chaperone J-domain"/>
    <property type="match status" value="1"/>
</dbReference>
<dbReference type="InterPro" id="IPR001623">
    <property type="entry name" value="DnaJ_domain"/>
</dbReference>
<reference evidence="3 4" key="1">
    <citation type="journal article" date="2018" name="Nat. Genet.">
        <title>Extensive intraspecific gene order and gene structural variations between Mo17 and other maize genomes.</title>
        <authorList>
            <person name="Sun S."/>
            <person name="Zhou Y."/>
            <person name="Chen J."/>
            <person name="Shi J."/>
            <person name="Zhao H."/>
            <person name="Zhao H."/>
            <person name="Song W."/>
            <person name="Zhang M."/>
            <person name="Cui Y."/>
            <person name="Dong X."/>
            <person name="Liu H."/>
            <person name="Ma X."/>
            <person name="Jiao Y."/>
            <person name="Wang B."/>
            <person name="Wei X."/>
            <person name="Stein J.C."/>
            <person name="Glaubitz J.C."/>
            <person name="Lu F."/>
            <person name="Yu G."/>
            <person name="Liang C."/>
            <person name="Fengler K."/>
            <person name="Li B."/>
            <person name="Rafalski A."/>
            <person name="Schnable P.S."/>
            <person name="Ware D.H."/>
            <person name="Buckler E.S."/>
            <person name="Lai J."/>
        </authorList>
    </citation>
    <scope>NUCLEOTIDE SEQUENCE [LARGE SCALE GENOMIC DNA]</scope>
    <source>
        <strain evidence="4">cv. Missouri 17</strain>
        <tissue evidence="3">Seedling</tissue>
    </source>
</reference>
<protein>
    <recommendedName>
        <fullName evidence="2">J domain-containing protein</fullName>
    </recommendedName>
</protein>
<comment type="caution">
    <text evidence="3">The sequence shown here is derived from an EMBL/GenBank/DDBJ whole genome shotgun (WGS) entry which is preliminary data.</text>
</comment>
<dbReference type="EMBL" id="NCVQ01000009">
    <property type="protein sequence ID" value="PWZ10499.1"/>
    <property type="molecule type" value="Genomic_DNA"/>
</dbReference>
<dbReference type="CDD" id="cd06257">
    <property type="entry name" value="DnaJ"/>
    <property type="match status" value="1"/>
</dbReference>
<dbReference type="Gene3D" id="1.10.287.110">
    <property type="entry name" value="DnaJ domain"/>
    <property type="match status" value="1"/>
</dbReference>
<dbReference type="InterPro" id="IPR036869">
    <property type="entry name" value="J_dom_sf"/>
</dbReference>
<organism evidence="3 4">
    <name type="scientific">Zea mays</name>
    <name type="common">Maize</name>
    <dbReference type="NCBI Taxonomy" id="4577"/>
    <lineage>
        <taxon>Eukaryota</taxon>
        <taxon>Viridiplantae</taxon>
        <taxon>Streptophyta</taxon>
        <taxon>Embryophyta</taxon>
        <taxon>Tracheophyta</taxon>
        <taxon>Spermatophyta</taxon>
        <taxon>Magnoliopsida</taxon>
        <taxon>Liliopsida</taxon>
        <taxon>Poales</taxon>
        <taxon>Poaceae</taxon>
        <taxon>PACMAD clade</taxon>
        <taxon>Panicoideae</taxon>
        <taxon>Andropogonodae</taxon>
        <taxon>Andropogoneae</taxon>
        <taxon>Tripsacinae</taxon>
        <taxon>Zea</taxon>
    </lineage>
</organism>
<evidence type="ECO:0000313" key="4">
    <source>
        <dbReference type="Proteomes" id="UP000251960"/>
    </source>
</evidence>
<gene>
    <name evidence="3" type="ORF">Zm00014a_042084</name>
</gene>
<dbReference type="Proteomes" id="UP000251960">
    <property type="component" value="Chromosome 8"/>
</dbReference>
<evidence type="ECO:0000259" key="2">
    <source>
        <dbReference type="PROSITE" id="PS50076"/>
    </source>
</evidence>
<dbReference type="InterPro" id="IPR018253">
    <property type="entry name" value="DnaJ_domain_CS"/>
</dbReference>
<dbReference type="PROSITE" id="PS50076">
    <property type="entry name" value="DNAJ_2"/>
    <property type="match status" value="1"/>
</dbReference>
<sequence length="132" mass="15447">MTAGGVEPSCSSADIKKAYRKAALRHHPDKAAQLLVRNENAEDGFWRDVIKEVYADADHLFKTIGEAYNVLSDPDKRQEYDFEENLRNARRVSSSRSMRRSPEHNYSDRGFNPRQWQSSRASRWYSKSDDYW</sequence>